<keyword evidence="8" id="KW-0997">Cell inner membrane</keyword>
<evidence type="ECO:0000256" key="7">
    <source>
        <dbReference type="ARBA" id="ARBA00023136"/>
    </source>
</evidence>
<dbReference type="PIRSF" id="PIRSF018472">
    <property type="entry name" value="MreD_proteobac"/>
    <property type="match status" value="1"/>
</dbReference>
<name>A0AAW8B0P8_9GAMM</name>
<feature type="transmembrane region" description="Helical" evidence="9">
    <location>
        <begin position="105"/>
        <end position="123"/>
    </location>
</feature>
<keyword evidence="6 9" id="KW-1133">Transmembrane helix</keyword>
<evidence type="ECO:0000256" key="9">
    <source>
        <dbReference type="SAM" id="Phobius"/>
    </source>
</evidence>
<evidence type="ECO:0000256" key="4">
    <source>
        <dbReference type="ARBA" id="ARBA00022692"/>
    </source>
</evidence>
<dbReference type="EMBL" id="JAUUUU010000002">
    <property type="protein sequence ID" value="MDP1520266.1"/>
    <property type="molecule type" value="Genomic_DNA"/>
</dbReference>
<comment type="caution">
    <text evidence="10">The sequence shown here is derived from an EMBL/GenBank/DDBJ whole genome shotgun (WGS) entry which is preliminary data.</text>
</comment>
<dbReference type="Pfam" id="PF04093">
    <property type="entry name" value="MreD"/>
    <property type="match status" value="1"/>
</dbReference>
<keyword evidence="5 8" id="KW-0133">Cell shape</keyword>
<dbReference type="PANTHER" id="PTHR37484:SF1">
    <property type="entry name" value="ROD SHAPE-DETERMINING PROTEIN MRED"/>
    <property type="match status" value="1"/>
</dbReference>
<comment type="similarity">
    <text evidence="2 8">Belongs to the MreD family.</text>
</comment>
<sequence length="171" mass="19676">MKLEETDPSIYFWSALSLVLALMLQILPLSVAMAHWRPQFVFLVAIYWLFRVPSFHGIAFAWMCGLMLDLVMGELIGRHAMSFALCAYLLRLLQQRFQYMTIFHQLFLVFPLVLLHQLLVHSTTLMLRPTWQGELVVAPAVSSLLIWPLLAWVLAKFGTSEAYEDEEISSS</sequence>
<dbReference type="AlphaFoldDB" id="A0AAW8B0P8"/>
<dbReference type="InterPro" id="IPR007227">
    <property type="entry name" value="Cell_shape_determining_MreD"/>
</dbReference>
<dbReference type="PANTHER" id="PTHR37484">
    <property type="entry name" value="ROD SHAPE-DETERMINING PROTEIN MRED"/>
    <property type="match status" value="1"/>
</dbReference>
<proteinExistence type="inferred from homology"/>
<dbReference type="InterPro" id="IPR026034">
    <property type="entry name" value="MreD_proteobac"/>
</dbReference>
<evidence type="ECO:0000313" key="10">
    <source>
        <dbReference type="EMBL" id="MDP1520266.1"/>
    </source>
</evidence>
<evidence type="ECO:0000256" key="5">
    <source>
        <dbReference type="ARBA" id="ARBA00022960"/>
    </source>
</evidence>
<evidence type="ECO:0000256" key="8">
    <source>
        <dbReference type="PIRNR" id="PIRNR018472"/>
    </source>
</evidence>
<feature type="transmembrane region" description="Helical" evidence="9">
    <location>
        <begin position="75"/>
        <end position="93"/>
    </location>
</feature>
<accession>A0AAW8B0P8</accession>
<evidence type="ECO:0000313" key="11">
    <source>
        <dbReference type="Proteomes" id="UP001178354"/>
    </source>
</evidence>
<keyword evidence="11" id="KW-1185">Reference proteome</keyword>
<protein>
    <recommendedName>
        <fullName evidence="8">Rod shape-determining protein MreD</fullName>
    </recommendedName>
</protein>
<dbReference type="RefSeq" id="WP_305169832.1">
    <property type="nucleotide sequence ID" value="NZ_JAUUUU010000002.1"/>
</dbReference>
<dbReference type="GO" id="GO:0008360">
    <property type="term" value="P:regulation of cell shape"/>
    <property type="evidence" value="ECO:0007669"/>
    <property type="project" value="UniProtKB-UniRule"/>
</dbReference>
<feature type="transmembrane region" description="Helical" evidence="9">
    <location>
        <begin position="135"/>
        <end position="155"/>
    </location>
</feature>
<evidence type="ECO:0000256" key="2">
    <source>
        <dbReference type="ARBA" id="ARBA00007776"/>
    </source>
</evidence>
<dbReference type="NCBIfam" id="TIGR03426">
    <property type="entry name" value="shape_MreD"/>
    <property type="match status" value="1"/>
</dbReference>
<keyword evidence="4 9" id="KW-0812">Transmembrane</keyword>
<dbReference type="Proteomes" id="UP001178354">
    <property type="component" value="Unassembled WGS sequence"/>
</dbReference>
<comment type="function">
    <text evidence="8">Involved in formation of the rod shape of the cell. May also contribute to regulation of formation of penicillin-binding proteins.</text>
</comment>
<feature type="transmembrane region" description="Helical" evidence="9">
    <location>
        <begin position="12"/>
        <end position="33"/>
    </location>
</feature>
<evidence type="ECO:0000256" key="3">
    <source>
        <dbReference type="ARBA" id="ARBA00022475"/>
    </source>
</evidence>
<feature type="transmembrane region" description="Helical" evidence="9">
    <location>
        <begin position="40"/>
        <end position="63"/>
    </location>
</feature>
<organism evidence="10 11">
    <name type="scientific">Porticoccus litoralis</name>
    <dbReference type="NCBI Taxonomy" id="434086"/>
    <lineage>
        <taxon>Bacteria</taxon>
        <taxon>Pseudomonadati</taxon>
        <taxon>Pseudomonadota</taxon>
        <taxon>Gammaproteobacteria</taxon>
        <taxon>Cellvibrionales</taxon>
        <taxon>Porticoccaceae</taxon>
        <taxon>Porticoccus</taxon>
    </lineage>
</organism>
<comment type="subcellular location">
    <subcellularLocation>
        <location evidence="8">Cell inner membrane</location>
    </subcellularLocation>
    <subcellularLocation>
        <location evidence="1">Cell membrane</location>
        <topology evidence="1">Multi-pass membrane protein</topology>
    </subcellularLocation>
</comment>
<evidence type="ECO:0000256" key="6">
    <source>
        <dbReference type="ARBA" id="ARBA00022989"/>
    </source>
</evidence>
<keyword evidence="7 8" id="KW-0472">Membrane</keyword>
<gene>
    <name evidence="10" type="primary">mreD</name>
    <name evidence="10" type="ORF">Q8A57_04720</name>
</gene>
<reference evidence="10" key="2">
    <citation type="submission" date="2023-08" db="EMBL/GenBank/DDBJ databases">
        <authorList>
            <person name="Luo J."/>
        </authorList>
    </citation>
    <scope>NUCLEOTIDE SEQUENCE</scope>
    <source>
        <strain evidence="10">DSM 25064</strain>
    </source>
</reference>
<reference evidence="10" key="1">
    <citation type="journal article" date="2010" name="Int. J. Syst. Evol. Microbiol.">
        <title>Porticoccus litoralis gen. nov., sp. nov., a gammaproteobacterium isolated from the Yellow Sea.</title>
        <authorList>
            <person name="Oh H.M."/>
            <person name="Kim H."/>
            <person name="Kim K.M."/>
            <person name="Min G.S."/>
            <person name="Cho J.C."/>
        </authorList>
    </citation>
    <scope>NUCLEOTIDE SEQUENCE</scope>
    <source>
        <strain evidence="10">DSM 25064</strain>
    </source>
</reference>
<dbReference type="GO" id="GO:0005886">
    <property type="term" value="C:plasma membrane"/>
    <property type="evidence" value="ECO:0007669"/>
    <property type="project" value="UniProtKB-SubCell"/>
</dbReference>
<keyword evidence="3 8" id="KW-1003">Cell membrane</keyword>
<evidence type="ECO:0000256" key="1">
    <source>
        <dbReference type="ARBA" id="ARBA00004651"/>
    </source>
</evidence>